<accession>A0A5D3AT75</accession>
<protein>
    <submittedName>
        <fullName evidence="3">Uncharacterized protein</fullName>
    </submittedName>
</protein>
<dbReference type="EMBL" id="NIDF01000071">
    <property type="protein sequence ID" value="TYJ54012.1"/>
    <property type="molecule type" value="Genomic_DNA"/>
</dbReference>
<reference evidence="3 4" key="1">
    <citation type="submission" date="2017-05" db="EMBL/GenBank/DDBJ databases">
        <title>The Genome Sequence of Tsuchiyaea wingfieldii DSM 27421.</title>
        <authorList>
            <person name="Cuomo C."/>
            <person name="Passer A."/>
            <person name="Billmyre B."/>
            <person name="Heitman J."/>
        </authorList>
    </citation>
    <scope>NUCLEOTIDE SEQUENCE [LARGE SCALE GENOMIC DNA]</scope>
    <source>
        <strain evidence="3 4">DSM 27421</strain>
    </source>
</reference>
<gene>
    <name evidence="3" type="ORF">B9479_005346</name>
</gene>
<feature type="region of interest" description="Disordered" evidence="2">
    <location>
        <begin position="13"/>
        <end position="33"/>
    </location>
</feature>
<evidence type="ECO:0000256" key="2">
    <source>
        <dbReference type="SAM" id="MobiDB-lite"/>
    </source>
</evidence>
<proteinExistence type="predicted"/>
<comment type="caution">
    <text evidence="3">The sequence shown here is derived from an EMBL/GenBank/DDBJ whole genome shotgun (WGS) entry which is preliminary data.</text>
</comment>
<organism evidence="3 4">
    <name type="scientific">Cryptococcus floricola</name>
    <dbReference type="NCBI Taxonomy" id="2591691"/>
    <lineage>
        <taxon>Eukaryota</taxon>
        <taxon>Fungi</taxon>
        <taxon>Dikarya</taxon>
        <taxon>Basidiomycota</taxon>
        <taxon>Agaricomycotina</taxon>
        <taxon>Tremellomycetes</taxon>
        <taxon>Tremellales</taxon>
        <taxon>Cryptococcaceae</taxon>
        <taxon>Cryptococcus</taxon>
    </lineage>
</organism>
<name>A0A5D3AT75_9TREE</name>
<dbReference type="Proteomes" id="UP000322245">
    <property type="component" value="Unassembled WGS sequence"/>
</dbReference>
<feature type="coiled-coil region" evidence="1">
    <location>
        <begin position="130"/>
        <end position="164"/>
    </location>
</feature>
<evidence type="ECO:0000313" key="3">
    <source>
        <dbReference type="EMBL" id="TYJ54012.1"/>
    </source>
</evidence>
<dbReference type="AlphaFoldDB" id="A0A5D3AT75"/>
<evidence type="ECO:0000313" key="4">
    <source>
        <dbReference type="Proteomes" id="UP000322245"/>
    </source>
</evidence>
<evidence type="ECO:0000256" key="1">
    <source>
        <dbReference type="SAM" id="Coils"/>
    </source>
</evidence>
<keyword evidence="1" id="KW-0175">Coiled coil</keyword>
<sequence>MKERERLVEITDIVPRGPHRQRQAATHEEEEGTAESVELCNYPEGRCGVLWLQEYNKVYREYARLTEGRFDAVWKPKRANQKKKVAEPMASNERETISKIIIQVMNGQGAPSKACIPFIKEALSEFRWSLRMVAKKNEKKEAALRDLRARVSELERDTEVVRESVMMLLYLFLLEEDEEGWVDE</sequence>
<keyword evidence="4" id="KW-1185">Reference proteome</keyword>